<evidence type="ECO:0000313" key="1">
    <source>
        <dbReference type="EMBL" id="TMW55048.1"/>
    </source>
</evidence>
<protein>
    <submittedName>
        <fullName evidence="1">Uncharacterized protein</fullName>
    </submittedName>
</protein>
<accession>A0A8K1FDN4</accession>
<dbReference type="Proteomes" id="UP000794436">
    <property type="component" value="Unassembled WGS sequence"/>
</dbReference>
<evidence type="ECO:0000313" key="2">
    <source>
        <dbReference type="Proteomes" id="UP000794436"/>
    </source>
</evidence>
<dbReference type="OrthoDB" id="124038at2759"/>
<dbReference type="AlphaFoldDB" id="A0A8K1FDN4"/>
<name>A0A8K1FDN4_PYTOL</name>
<reference evidence="1" key="1">
    <citation type="submission" date="2019-03" db="EMBL/GenBank/DDBJ databases">
        <title>Long read genome sequence of the mycoparasitic Pythium oligandrum ATCC 38472 isolated from sugarbeet rhizosphere.</title>
        <authorList>
            <person name="Gaulin E."/>
        </authorList>
    </citation>
    <scope>NUCLEOTIDE SEQUENCE</scope>
    <source>
        <strain evidence="1">ATCC 38472_TT</strain>
    </source>
</reference>
<organism evidence="1 2">
    <name type="scientific">Pythium oligandrum</name>
    <name type="common">Mycoparasitic fungus</name>
    <dbReference type="NCBI Taxonomy" id="41045"/>
    <lineage>
        <taxon>Eukaryota</taxon>
        <taxon>Sar</taxon>
        <taxon>Stramenopiles</taxon>
        <taxon>Oomycota</taxon>
        <taxon>Peronosporomycetes</taxon>
        <taxon>Pythiales</taxon>
        <taxon>Pythiaceae</taxon>
        <taxon>Pythium</taxon>
    </lineage>
</organism>
<keyword evidence="2" id="KW-1185">Reference proteome</keyword>
<gene>
    <name evidence="1" type="ORF">Poli38472_013810</name>
</gene>
<comment type="caution">
    <text evidence="1">The sequence shown here is derived from an EMBL/GenBank/DDBJ whole genome shotgun (WGS) entry which is preliminary data.</text>
</comment>
<dbReference type="EMBL" id="SPLM01000149">
    <property type="protein sequence ID" value="TMW55048.1"/>
    <property type="molecule type" value="Genomic_DNA"/>
</dbReference>
<sequence length="260" mass="29899">MSSQCQGYVKDRNTGVVRQCGWRIQGYCHHHRDQCRGNRVNSKVHCLKKAKPGCNFCCAAHDPSIPYASPDVFGVKDLRRDKRDGILEQWDKIDPYHNKPLPLREPSAMQLDHITEKQLFSLASTRIQLQDHGLLNLKEELEKATETIREEIANEDKNLCFTLTTTNKIKGAACTNFINDTLMGRPVLTFTDYMMAGHEGDLVLEPVKLKRSNTKRIRKTMGEATKFCQYKMSDQGESPIFERFAKEFQQLFVDMELIVE</sequence>
<proteinExistence type="predicted"/>